<accession>A0AAE1U151</accession>
<evidence type="ECO:0000313" key="1">
    <source>
        <dbReference type="EMBL" id="KAK4305672.1"/>
    </source>
</evidence>
<evidence type="ECO:0000313" key="2">
    <source>
        <dbReference type="Proteomes" id="UP001292094"/>
    </source>
</evidence>
<comment type="caution">
    <text evidence="1">The sequence shown here is derived from an EMBL/GenBank/DDBJ whole genome shotgun (WGS) entry which is preliminary data.</text>
</comment>
<protein>
    <submittedName>
        <fullName evidence="1">Uncharacterized protein</fullName>
    </submittedName>
</protein>
<sequence length="117" mass="13014">YQWVSSAWVRARRLWVRVTWQSSVGEEFRLVNSPVSEPQTTSLYLIICASTSSLHPASKGNSEKLICIKFAKQPDHTSSSGGGGGGKPQSTTLHSLLHHSNYLLHFYFLPLIAFHST</sequence>
<dbReference type="AlphaFoldDB" id="A0AAE1U151"/>
<organism evidence="1 2">
    <name type="scientific">Petrolisthes manimaculis</name>
    <dbReference type="NCBI Taxonomy" id="1843537"/>
    <lineage>
        <taxon>Eukaryota</taxon>
        <taxon>Metazoa</taxon>
        <taxon>Ecdysozoa</taxon>
        <taxon>Arthropoda</taxon>
        <taxon>Crustacea</taxon>
        <taxon>Multicrustacea</taxon>
        <taxon>Malacostraca</taxon>
        <taxon>Eumalacostraca</taxon>
        <taxon>Eucarida</taxon>
        <taxon>Decapoda</taxon>
        <taxon>Pleocyemata</taxon>
        <taxon>Anomura</taxon>
        <taxon>Galatheoidea</taxon>
        <taxon>Porcellanidae</taxon>
        <taxon>Petrolisthes</taxon>
    </lineage>
</organism>
<name>A0AAE1U151_9EUCA</name>
<gene>
    <name evidence="1" type="ORF">Pmani_022455</name>
</gene>
<proteinExistence type="predicted"/>
<dbReference type="Proteomes" id="UP001292094">
    <property type="component" value="Unassembled WGS sequence"/>
</dbReference>
<reference evidence="1" key="1">
    <citation type="submission" date="2023-11" db="EMBL/GenBank/DDBJ databases">
        <title>Genome assemblies of two species of porcelain crab, Petrolisthes cinctipes and Petrolisthes manimaculis (Anomura: Porcellanidae).</title>
        <authorList>
            <person name="Angst P."/>
        </authorList>
    </citation>
    <scope>NUCLEOTIDE SEQUENCE</scope>
    <source>
        <strain evidence="1">PB745_02</strain>
        <tissue evidence="1">Gill</tissue>
    </source>
</reference>
<dbReference type="EMBL" id="JAWZYT010002248">
    <property type="protein sequence ID" value="KAK4305672.1"/>
    <property type="molecule type" value="Genomic_DNA"/>
</dbReference>
<feature type="non-terminal residue" evidence="1">
    <location>
        <position position="117"/>
    </location>
</feature>
<keyword evidence="2" id="KW-1185">Reference proteome</keyword>